<keyword evidence="3" id="KW-0645">Protease</keyword>
<proteinExistence type="inferred from homology"/>
<dbReference type="CDD" id="cd08662">
    <property type="entry name" value="M13"/>
    <property type="match status" value="1"/>
</dbReference>
<dbReference type="Pfam" id="PF01431">
    <property type="entry name" value="Peptidase_M13"/>
    <property type="match status" value="1"/>
</dbReference>
<dbReference type="Gene3D" id="1.10.1380.10">
    <property type="entry name" value="Neutral endopeptidase , domain2"/>
    <property type="match status" value="1"/>
</dbReference>
<dbReference type="InterPro" id="IPR000718">
    <property type="entry name" value="Peptidase_M13"/>
</dbReference>
<dbReference type="InterPro" id="IPR008753">
    <property type="entry name" value="Peptidase_M13_N"/>
</dbReference>
<dbReference type="GO" id="GO:0016485">
    <property type="term" value="P:protein processing"/>
    <property type="evidence" value="ECO:0007669"/>
    <property type="project" value="TreeGrafter"/>
</dbReference>
<keyword evidence="6" id="KW-0862">Zinc</keyword>
<protein>
    <submittedName>
        <fullName evidence="10">Putative endopeptidase</fullName>
    </submittedName>
</protein>
<evidence type="ECO:0000313" key="11">
    <source>
        <dbReference type="Proteomes" id="UP000198697"/>
    </source>
</evidence>
<keyword evidence="5" id="KW-0378">Hydrolase</keyword>
<dbReference type="PRINTS" id="PR00786">
    <property type="entry name" value="NEPRILYSIN"/>
</dbReference>
<dbReference type="EMBL" id="FOHS01000001">
    <property type="protein sequence ID" value="SES75581.1"/>
    <property type="molecule type" value="Genomic_DNA"/>
</dbReference>
<dbReference type="PANTHER" id="PTHR11733">
    <property type="entry name" value="ZINC METALLOPROTEASE FAMILY M13 NEPRILYSIN-RELATED"/>
    <property type="match status" value="1"/>
</dbReference>
<dbReference type="Gene3D" id="3.40.390.10">
    <property type="entry name" value="Collagenase (Catalytic Domain)"/>
    <property type="match status" value="1"/>
</dbReference>
<accession>A0A1H9Z2K2</accession>
<dbReference type="InterPro" id="IPR018497">
    <property type="entry name" value="Peptidase_M13_C"/>
</dbReference>
<evidence type="ECO:0000259" key="9">
    <source>
        <dbReference type="Pfam" id="PF05649"/>
    </source>
</evidence>
<dbReference type="GO" id="GO:0046872">
    <property type="term" value="F:metal ion binding"/>
    <property type="evidence" value="ECO:0007669"/>
    <property type="project" value="UniProtKB-KW"/>
</dbReference>
<dbReference type="AlphaFoldDB" id="A0A1H9Z2K2"/>
<feature type="domain" description="Peptidase M13 N-terminal" evidence="9">
    <location>
        <begin position="88"/>
        <end position="467"/>
    </location>
</feature>
<dbReference type="InterPro" id="IPR042089">
    <property type="entry name" value="Peptidase_M13_dom_2"/>
</dbReference>
<keyword evidence="7" id="KW-0482">Metalloprotease</keyword>
<sequence length="725" mass="81474">MVGYSVFRAQGCVFWKGLISRSFLLPFPGKQTTRNEKQTTKNMKHFFRPGLLAAPLLGLAVAACGPNTKTGAARPDLLSANLDTTVRPGDDFYNYANGAWFKQHAIPASESSWGIGKEVQNEIYARLRKLNEDAARANAAPGSTEQKIGDFWATGMDSATVNKQGLAPLQPELTRIANISTVTGVQSAIARLQLLGVNALIGPYVGQDAKNSDKMALQLWQAGLGLPNRDYYFNKDARTANIRQEYEKHLNRMFALLGQDAATAQASTKRVLGLETRLAGVSRKLEALRDPYANYNKMSLSQLDNLTPGLNWKPWLAEMAYAKADTVIVGQPEFYREAGRLLRTAPLADWQAYLQWQLVHTYAPTLSHDFDQENFRFYGTVLRGATEQRPRWKRVLDAEENALGEVLGQQFVKEYFTPETKQRYEKLTENIMASFREHIGALDWMSDSTKQKALVKLGKISRKVGYPDKWKDYSSLEIKRDSYAANVMRANEWRYRYEARKLGQPVDRTEWGMTPQTYNAYYNPSNNEIVLPAAIFSIPGLLDADADDAIIYGYAGASTIGHELTHGFDDEGSQFDDKGNLRSWWTKADRQAFDQRVRGIVRQFNGYQALDSLHINGKATAGENIADLGGIVIGLDAFKKTEQYKKGEKIGGLTPVQRYFLGYALGWQVHQRQENLAQALLTDVHSPAQYRINGPFADVPAFYEAFDVQPGDKFYRPDSARVKIW</sequence>
<evidence type="ECO:0000256" key="3">
    <source>
        <dbReference type="ARBA" id="ARBA00022670"/>
    </source>
</evidence>
<keyword evidence="11" id="KW-1185">Reference proteome</keyword>
<evidence type="ECO:0000256" key="1">
    <source>
        <dbReference type="ARBA" id="ARBA00001947"/>
    </source>
</evidence>
<comment type="cofactor">
    <cofactor evidence="1">
        <name>Zn(2+)</name>
        <dbReference type="ChEBI" id="CHEBI:29105"/>
    </cofactor>
</comment>
<name>A0A1H9Z2K2_9BACT</name>
<organism evidence="10 11">
    <name type="scientific">Hymenobacter actinosclerus</name>
    <dbReference type="NCBI Taxonomy" id="82805"/>
    <lineage>
        <taxon>Bacteria</taxon>
        <taxon>Pseudomonadati</taxon>
        <taxon>Bacteroidota</taxon>
        <taxon>Cytophagia</taxon>
        <taxon>Cytophagales</taxon>
        <taxon>Hymenobacteraceae</taxon>
        <taxon>Hymenobacter</taxon>
    </lineage>
</organism>
<evidence type="ECO:0000256" key="2">
    <source>
        <dbReference type="ARBA" id="ARBA00007357"/>
    </source>
</evidence>
<evidence type="ECO:0000259" key="8">
    <source>
        <dbReference type="Pfam" id="PF01431"/>
    </source>
</evidence>
<evidence type="ECO:0000256" key="4">
    <source>
        <dbReference type="ARBA" id="ARBA00022723"/>
    </source>
</evidence>
<keyword evidence="4" id="KW-0479">Metal-binding</keyword>
<evidence type="ECO:0000256" key="6">
    <source>
        <dbReference type="ARBA" id="ARBA00022833"/>
    </source>
</evidence>
<dbReference type="GO" id="GO:0005886">
    <property type="term" value="C:plasma membrane"/>
    <property type="evidence" value="ECO:0007669"/>
    <property type="project" value="TreeGrafter"/>
</dbReference>
<dbReference type="SUPFAM" id="SSF55486">
    <property type="entry name" value="Metalloproteases ('zincins'), catalytic domain"/>
    <property type="match status" value="1"/>
</dbReference>
<evidence type="ECO:0000256" key="7">
    <source>
        <dbReference type="ARBA" id="ARBA00023049"/>
    </source>
</evidence>
<dbReference type="GO" id="GO:0004222">
    <property type="term" value="F:metalloendopeptidase activity"/>
    <property type="evidence" value="ECO:0007669"/>
    <property type="project" value="InterPro"/>
</dbReference>
<dbReference type="STRING" id="82805.SAMN04487998_0178"/>
<dbReference type="PANTHER" id="PTHR11733:SF167">
    <property type="entry name" value="FI17812P1-RELATED"/>
    <property type="match status" value="1"/>
</dbReference>
<evidence type="ECO:0000256" key="5">
    <source>
        <dbReference type="ARBA" id="ARBA00022801"/>
    </source>
</evidence>
<dbReference type="Pfam" id="PF05649">
    <property type="entry name" value="Peptidase_M13_N"/>
    <property type="match status" value="1"/>
</dbReference>
<comment type="similarity">
    <text evidence="2">Belongs to the peptidase M13 family.</text>
</comment>
<reference evidence="11" key="1">
    <citation type="submission" date="2016-10" db="EMBL/GenBank/DDBJ databases">
        <authorList>
            <person name="Varghese N."/>
            <person name="Submissions S."/>
        </authorList>
    </citation>
    <scope>NUCLEOTIDE SEQUENCE [LARGE SCALE GENOMIC DNA]</scope>
    <source>
        <strain evidence="11">DSM 15310</strain>
    </source>
</reference>
<dbReference type="InterPro" id="IPR024079">
    <property type="entry name" value="MetalloPept_cat_dom_sf"/>
</dbReference>
<feature type="domain" description="Peptidase M13 C-terminal" evidence="8">
    <location>
        <begin position="519"/>
        <end position="721"/>
    </location>
</feature>
<evidence type="ECO:0000313" key="10">
    <source>
        <dbReference type="EMBL" id="SES75581.1"/>
    </source>
</evidence>
<dbReference type="PROSITE" id="PS51885">
    <property type="entry name" value="NEPRILYSIN"/>
    <property type="match status" value="1"/>
</dbReference>
<dbReference type="Proteomes" id="UP000198697">
    <property type="component" value="Unassembled WGS sequence"/>
</dbReference>
<gene>
    <name evidence="10" type="ORF">SAMN04487998_0178</name>
</gene>